<reference evidence="1" key="1">
    <citation type="submission" date="2009-06" db="EMBL/GenBank/DDBJ databases">
        <authorList>
            <consortium name="US DOE Joint Genome Institute (JGI-PGF)"/>
            <person name="Lucas S."/>
            <person name="Copeland A."/>
            <person name="Lapidus A."/>
            <person name="Glavina del Rio T."/>
            <person name="Dalin E."/>
            <person name="Tice H."/>
            <person name="Bruce D."/>
            <person name="Goodwin L."/>
            <person name="Pitluck S."/>
            <person name="Kyrpides N."/>
            <person name="Mavromatis K."/>
            <person name="Ivanova N."/>
            <person name="Saunders E."/>
            <person name="Brettin T."/>
            <person name="Detter J.C."/>
            <person name="Han C."/>
            <person name="Larimer F."/>
            <person name="Land M."/>
            <person name="Hauser L."/>
            <person name="Markowitz V."/>
            <person name="Cheng J.-F."/>
            <person name="Hugenholtz P."/>
            <person name="Woyke T."/>
            <person name="Wu D."/>
            <person name="Gronow S."/>
            <person name="Klenk H.-P."/>
            <person name="Eisen J.A."/>
        </authorList>
    </citation>
    <scope>NUCLEOTIDE SEQUENCE</scope>
    <source>
        <strain evidence="1">Eklund 17B</strain>
    </source>
</reference>
<dbReference type="KEGG" id="cbk:CLL_A1917"/>
<accession>B2TMW3</accession>
<sequence length="73" mass="8720">MILIGIWIVVDYKRYKVEKESCEVYKALKDKVMGMHTEVKNQIEIQKDSSISMEELVERINKQFKSRVESLKR</sequence>
<reference evidence="1" key="2">
    <citation type="submission" date="2009-08" db="EMBL/GenBank/DDBJ databases">
        <authorList>
            <person name="Shrivastava S."/>
            <person name="Brinkac L.M."/>
            <person name="Dodson R.J."/>
            <person name="Harkins D.M."/>
            <person name="Durkin A.S."/>
            <person name="Sutton G."/>
        </authorList>
    </citation>
    <scope>NUCLEOTIDE SEQUENCE</scope>
    <source>
        <strain evidence="1">Eklund 17B</strain>
    </source>
</reference>
<dbReference type="AlphaFoldDB" id="B2TMW3"/>
<proteinExistence type="predicted"/>
<organism evidence="1">
    <name type="scientific">Clostridium botulinum (strain Eklund 17B / Type B)</name>
    <dbReference type="NCBI Taxonomy" id="935198"/>
    <lineage>
        <taxon>Bacteria</taxon>
        <taxon>Bacillati</taxon>
        <taxon>Bacillota</taxon>
        <taxon>Clostridia</taxon>
        <taxon>Eubacteriales</taxon>
        <taxon>Clostridiaceae</taxon>
        <taxon>Clostridium</taxon>
    </lineage>
</organism>
<evidence type="ECO:0000313" key="1">
    <source>
        <dbReference type="EMBL" id="ACD24289.1"/>
    </source>
</evidence>
<dbReference type="HOGENOM" id="CLU_2698019_0_0_9"/>
<dbReference type="EMBL" id="CP001056">
    <property type="protein sequence ID" value="ACD24289.1"/>
    <property type="molecule type" value="Genomic_DNA"/>
</dbReference>
<gene>
    <name evidence="1" type="ordered locus">CLL_A1917</name>
</gene>
<accession>U4P5T0</accession>
<protein>
    <submittedName>
        <fullName evidence="1">Uncharacterized protein</fullName>
    </submittedName>
</protein>
<dbReference type="PATRIC" id="fig|935198.13.peg.1867"/>
<name>B2TMW3_CLOBB</name>